<comment type="caution">
    <text evidence="1">The sequence shown here is derived from an EMBL/GenBank/DDBJ whole genome shotgun (WGS) entry which is preliminary data.</text>
</comment>
<reference evidence="1" key="1">
    <citation type="journal article" date="2014" name="Front. Microbiol.">
        <title>High frequency of phylogenetically diverse reductive dehalogenase-homologous genes in deep subseafloor sedimentary metagenomes.</title>
        <authorList>
            <person name="Kawai M."/>
            <person name="Futagami T."/>
            <person name="Toyoda A."/>
            <person name="Takaki Y."/>
            <person name="Nishi S."/>
            <person name="Hori S."/>
            <person name="Arai W."/>
            <person name="Tsubouchi T."/>
            <person name="Morono Y."/>
            <person name="Uchiyama I."/>
            <person name="Ito T."/>
            <person name="Fujiyama A."/>
            <person name="Inagaki F."/>
            <person name="Takami H."/>
        </authorList>
    </citation>
    <scope>NUCLEOTIDE SEQUENCE</scope>
    <source>
        <strain evidence="1">Expedition CK06-06</strain>
    </source>
</reference>
<feature type="non-terminal residue" evidence="1">
    <location>
        <position position="1"/>
    </location>
</feature>
<name>X0X1T5_9ZZZZ</name>
<proteinExistence type="predicted"/>
<organism evidence="1">
    <name type="scientific">marine sediment metagenome</name>
    <dbReference type="NCBI Taxonomy" id="412755"/>
    <lineage>
        <taxon>unclassified sequences</taxon>
        <taxon>metagenomes</taxon>
        <taxon>ecological metagenomes</taxon>
    </lineage>
</organism>
<accession>X0X1T5</accession>
<sequence>DVWPAFVEITERRNLFVHCDGIVSSQYLKVCRTHGVQLDSKLKTGDQLTVDPAYFSKAFDCMLEIGIKLGHVLWRKLQPNDMTAADKALQETGYELLVEERYELAKMILRFASDTLKNVSSDQIRRMNLINLCSAHKFSGDQQRCNSILDSEDWSACGPEFQLAVAVHKDNFAKAAAIMESIGKDGAVSREDYSTWPLFKMFRESKEFLTSYHKLFGEEFVVPEDIDIPTKKPTKASRRRPKDRA</sequence>
<dbReference type="EMBL" id="BARS01041877">
    <property type="protein sequence ID" value="GAG36970.1"/>
    <property type="molecule type" value="Genomic_DNA"/>
</dbReference>
<evidence type="ECO:0000313" key="1">
    <source>
        <dbReference type="EMBL" id="GAG36970.1"/>
    </source>
</evidence>
<protein>
    <submittedName>
        <fullName evidence="1">Uncharacterized protein</fullName>
    </submittedName>
</protein>
<gene>
    <name evidence="1" type="ORF">S01H1_63607</name>
</gene>
<dbReference type="AlphaFoldDB" id="X0X1T5"/>